<evidence type="ECO:0000313" key="3">
    <source>
        <dbReference type="Proteomes" id="UP000054321"/>
    </source>
</evidence>
<reference evidence="2 3" key="1">
    <citation type="submission" date="2014-04" db="EMBL/GenBank/DDBJ databases">
        <authorList>
            <consortium name="DOE Joint Genome Institute"/>
            <person name="Kuo A."/>
            <person name="Martino E."/>
            <person name="Perotto S."/>
            <person name="Kohler A."/>
            <person name="Nagy L.G."/>
            <person name="Floudas D."/>
            <person name="Copeland A."/>
            <person name="Barry K.W."/>
            <person name="Cichocki N."/>
            <person name="Veneault-Fourrey C."/>
            <person name="LaButti K."/>
            <person name="Lindquist E.A."/>
            <person name="Lipzen A."/>
            <person name="Lundell T."/>
            <person name="Morin E."/>
            <person name="Murat C."/>
            <person name="Sun H."/>
            <person name="Tunlid A."/>
            <person name="Henrissat B."/>
            <person name="Grigoriev I.V."/>
            <person name="Hibbett D.S."/>
            <person name="Martin F."/>
            <person name="Nordberg H.P."/>
            <person name="Cantor M.N."/>
            <person name="Hua S.X."/>
        </authorList>
    </citation>
    <scope>NUCLEOTIDE SEQUENCE [LARGE SCALE GENOMIC DNA]</scope>
    <source>
        <strain evidence="2 3">Zn</strain>
    </source>
</reference>
<evidence type="ECO:0000256" key="1">
    <source>
        <dbReference type="SAM" id="MobiDB-lite"/>
    </source>
</evidence>
<keyword evidence="3" id="KW-1185">Reference proteome</keyword>
<organism evidence="2 3">
    <name type="scientific">Oidiodendron maius (strain Zn)</name>
    <dbReference type="NCBI Taxonomy" id="913774"/>
    <lineage>
        <taxon>Eukaryota</taxon>
        <taxon>Fungi</taxon>
        <taxon>Dikarya</taxon>
        <taxon>Ascomycota</taxon>
        <taxon>Pezizomycotina</taxon>
        <taxon>Leotiomycetes</taxon>
        <taxon>Leotiomycetes incertae sedis</taxon>
        <taxon>Myxotrichaceae</taxon>
        <taxon>Oidiodendron</taxon>
    </lineage>
</organism>
<feature type="compositionally biased region" description="Polar residues" evidence="1">
    <location>
        <begin position="85"/>
        <end position="97"/>
    </location>
</feature>
<dbReference type="EMBL" id="KN832870">
    <property type="protein sequence ID" value="KIN08862.1"/>
    <property type="molecule type" value="Genomic_DNA"/>
</dbReference>
<accession>A0A0C3I390</accession>
<feature type="region of interest" description="Disordered" evidence="1">
    <location>
        <begin position="1"/>
        <end position="37"/>
    </location>
</feature>
<evidence type="ECO:0000313" key="2">
    <source>
        <dbReference type="EMBL" id="KIN08862.1"/>
    </source>
</evidence>
<dbReference type="Proteomes" id="UP000054321">
    <property type="component" value="Unassembled WGS sequence"/>
</dbReference>
<dbReference type="OrthoDB" id="3546391at2759"/>
<sequence>MAEGASPTRQSGRERVQTPKARERSMWQPRAGSSDTEDVIEVIDSVPAAPQTKRTEVNDHLRNRIVAAKVRALAAKAERPAATAMTHSSQEKGTNTSVQIKTLTDLVKSLVRAMEDQKQAHQDQIKALTKMHENQIETITKTAT</sequence>
<dbReference type="InParanoid" id="A0A0C3I390"/>
<dbReference type="AlphaFoldDB" id="A0A0C3I390"/>
<reference evidence="3" key="2">
    <citation type="submission" date="2015-01" db="EMBL/GenBank/DDBJ databases">
        <title>Evolutionary Origins and Diversification of the Mycorrhizal Mutualists.</title>
        <authorList>
            <consortium name="DOE Joint Genome Institute"/>
            <consortium name="Mycorrhizal Genomics Consortium"/>
            <person name="Kohler A."/>
            <person name="Kuo A."/>
            <person name="Nagy L.G."/>
            <person name="Floudas D."/>
            <person name="Copeland A."/>
            <person name="Barry K.W."/>
            <person name="Cichocki N."/>
            <person name="Veneault-Fourrey C."/>
            <person name="LaButti K."/>
            <person name="Lindquist E.A."/>
            <person name="Lipzen A."/>
            <person name="Lundell T."/>
            <person name="Morin E."/>
            <person name="Murat C."/>
            <person name="Riley R."/>
            <person name="Ohm R."/>
            <person name="Sun H."/>
            <person name="Tunlid A."/>
            <person name="Henrissat B."/>
            <person name="Grigoriev I.V."/>
            <person name="Hibbett D.S."/>
            <person name="Martin F."/>
        </authorList>
    </citation>
    <scope>NUCLEOTIDE SEQUENCE [LARGE SCALE GENOMIC DNA]</scope>
    <source>
        <strain evidence="3">Zn</strain>
    </source>
</reference>
<feature type="compositionally biased region" description="Basic and acidic residues" evidence="1">
    <location>
        <begin position="11"/>
        <end position="25"/>
    </location>
</feature>
<feature type="region of interest" description="Disordered" evidence="1">
    <location>
        <begin position="77"/>
        <end position="97"/>
    </location>
</feature>
<protein>
    <submittedName>
        <fullName evidence="2">Uncharacterized protein</fullName>
    </submittedName>
</protein>
<proteinExistence type="predicted"/>
<dbReference type="HOGENOM" id="CLU_1797042_0_0_1"/>
<gene>
    <name evidence="2" type="ORF">OIDMADRAFT_23609</name>
</gene>
<name>A0A0C3I390_OIDMZ</name>